<dbReference type="SUPFAM" id="SSF55718">
    <property type="entry name" value="SCP-like"/>
    <property type="match status" value="1"/>
</dbReference>
<evidence type="ECO:0000259" key="4">
    <source>
        <dbReference type="Pfam" id="PF13530"/>
    </source>
</evidence>
<dbReference type="InterPro" id="IPR041380">
    <property type="entry name" value="Acetyltransf_17"/>
</dbReference>
<dbReference type="EMBL" id="JBHMBH010000066">
    <property type="protein sequence ID" value="MFB9716874.1"/>
    <property type="molecule type" value="Genomic_DNA"/>
</dbReference>
<dbReference type="Pfam" id="PF13530">
    <property type="entry name" value="SCP2_2"/>
    <property type="match status" value="1"/>
</dbReference>
<comment type="subunit">
    <text evidence="3">Homohexamer; trimer of dimers.</text>
</comment>
<feature type="binding site" evidence="3">
    <location>
        <begin position="118"/>
        <end position="123"/>
    </location>
    <ligand>
        <name>acetyl-CoA</name>
        <dbReference type="ChEBI" id="CHEBI:57288"/>
    </ligand>
</feature>
<gene>
    <name evidence="6" type="ORF">ACFFPI_22525</name>
</gene>
<organism evidence="6 7">
    <name type="scientific">Arthrobacter methylotrophus</name>
    <dbReference type="NCBI Taxonomy" id="121291"/>
    <lineage>
        <taxon>Bacteria</taxon>
        <taxon>Bacillati</taxon>
        <taxon>Actinomycetota</taxon>
        <taxon>Actinomycetes</taxon>
        <taxon>Micrococcales</taxon>
        <taxon>Micrococcaceae</taxon>
        <taxon>Arthrobacter</taxon>
    </lineage>
</organism>
<feature type="domain" description="Enhanced intracellular survival protein" evidence="4">
    <location>
        <begin position="330"/>
        <end position="431"/>
    </location>
</feature>
<sequence>MADPKETKEKYTVRRFRSVDKENPDYGQARDWLRAVGFGFHEEQRSDDLIDKILAMYQADNRELTGVYVNDEPPLHALSPGFPVATFGTLENKLNVGFGQELRTRQITAVTVRGTHRRHGILRGMMTADLADARDDGLAMAALTASEGSIYGRFGFGVATFERSIKVDTGPRFRVRHEPVGRVEIADPKVLLELAPGIFDGVHRRTPGSIVRQDSYRHHVSGAMTRDGSEDKAIKCALHYAPDGTIDGYVSYKFAGWDSKPYTVEIVDLIAATDSGYLELWQFLGSIDLVDQVSWVDAPVEDPLAWSLVDGRCVASSDYRDMLWLRVLDVPAALSARRYGTDGRLVLKIRDALGFADGTWELASDGSVVTVRDASGGSQDVRPDLSMDVTDLGSVYLGAVSPVTLASAGRIREHTPGATVTAQHMFAVERPAHCLTHF</sequence>
<dbReference type="Gene3D" id="3.30.1050.10">
    <property type="entry name" value="SCP2 sterol-binding domain"/>
    <property type="match status" value="1"/>
</dbReference>
<dbReference type="RefSeq" id="WP_345041382.1">
    <property type="nucleotide sequence ID" value="NZ_BAABED010000001.1"/>
</dbReference>
<dbReference type="SUPFAM" id="SSF55729">
    <property type="entry name" value="Acyl-CoA N-acyltransferases (Nat)"/>
    <property type="match status" value="1"/>
</dbReference>
<dbReference type="NCBIfam" id="NF002369">
    <property type="entry name" value="PRK01346.1-6"/>
    <property type="match status" value="1"/>
</dbReference>
<proteinExistence type="inferred from homology"/>
<evidence type="ECO:0000313" key="6">
    <source>
        <dbReference type="EMBL" id="MFB9716874.1"/>
    </source>
</evidence>
<dbReference type="Gene3D" id="3.40.630.30">
    <property type="match status" value="2"/>
</dbReference>
<feature type="active site" description="Proton acceptor; via carboxylate" evidence="3">
    <location>
        <position position="438"/>
    </location>
</feature>
<name>A0ABV5UXC5_9MICC</name>
<feature type="binding site" evidence="3">
    <location>
        <begin position="110"/>
        <end position="112"/>
    </location>
    <ligand>
        <name>acetyl-CoA</name>
        <dbReference type="ChEBI" id="CHEBI:57288"/>
    </ligand>
</feature>
<dbReference type="HAMAP" id="MF_01812">
    <property type="entry name" value="Eis"/>
    <property type="match status" value="1"/>
</dbReference>
<dbReference type="InterPro" id="IPR016181">
    <property type="entry name" value="Acyl_CoA_acyltransferase"/>
</dbReference>
<comment type="caution">
    <text evidence="6">The sequence shown here is derived from an EMBL/GenBank/DDBJ whole genome shotgun (WGS) entry which is preliminary data.</text>
</comment>
<reference evidence="6 7" key="1">
    <citation type="submission" date="2024-09" db="EMBL/GenBank/DDBJ databases">
        <authorList>
            <person name="Sun Q."/>
            <person name="Mori K."/>
        </authorList>
    </citation>
    <scope>NUCLEOTIDE SEQUENCE [LARGE SCALE GENOMIC DNA]</scope>
    <source>
        <strain evidence="6 7">JCM 13519</strain>
    </source>
</reference>
<evidence type="ECO:0000256" key="3">
    <source>
        <dbReference type="HAMAP-Rule" id="MF_01812"/>
    </source>
</evidence>
<dbReference type="InterPro" id="IPR022902">
    <property type="entry name" value="NAcTrfase_Eis"/>
</dbReference>
<accession>A0ABV5UXC5</accession>
<evidence type="ECO:0000259" key="5">
    <source>
        <dbReference type="Pfam" id="PF17668"/>
    </source>
</evidence>
<dbReference type="Pfam" id="PF17668">
    <property type="entry name" value="Acetyltransf_17"/>
    <property type="match status" value="1"/>
</dbReference>
<keyword evidence="1 3" id="KW-0808">Transferase</keyword>
<protein>
    <submittedName>
        <fullName evidence="6">GNAT family N-acetyltransferase</fullName>
    </submittedName>
</protein>
<evidence type="ECO:0000256" key="2">
    <source>
        <dbReference type="ARBA" id="ARBA00023315"/>
    </source>
</evidence>
<dbReference type="Pfam" id="PF13527">
    <property type="entry name" value="Acetyltransf_9"/>
    <property type="match status" value="1"/>
</dbReference>
<evidence type="ECO:0000313" key="7">
    <source>
        <dbReference type="Proteomes" id="UP001589536"/>
    </source>
</evidence>
<keyword evidence="7" id="KW-1185">Reference proteome</keyword>
<keyword evidence="2 3" id="KW-0012">Acyltransferase</keyword>
<dbReference type="PANTHER" id="PTHR37817:SF1">
    <property type="entry name" value="N-ACETYLTRANSFERASE EIS"/>
    <property type="match status" value="1"/>
</dbReference>
<dbReference type="PANTHER" id="PTHR37817">
    <property type="entry name" value="N-ACETYLTRANSFERASE EIS"/>
    <property type="match status" value="1"/>
</dbReference>
<evidence type="ECO:0000256" key="1">
    <source>
        <dbReference type="ARBA" id="ARBA00022679"/>
    </source>
</evidence>
<feature type="active site" description="Proton donor" evidence="3">
    <location>
        <position position="151"/>
    </location>
</feature>
<feature type="binding site" evidence="3">
    <location>
        <begin position="146"/>
        <end position="147"/>
    </location>
    <ligand>
        <name>acetyl-CoA</name>
        <dbReference type="ChEBI" id="CHEBI:57288"/>
    </ligand>
</feature>
<dbReference type="InterPro" id="IPR051554">
    <property type="entry name" value="Acetyltransferase_Eis"/>
</dbReference>
<dbReference type="InterPro" id="IPR036527">
    <property type="entry name" value="SCP2_sterol-bd_dom_sf"/>
</dbReference>
<dbReference type="InterPro" id="IPR025559">
    <property type="entry name" value="Eis_dom"/>
</dbReference>
<feature type="domain" description="Eis-like acetyltransferase" evidence="5">
    <location>
        <begin position="208"/>
        <end position="316"/>
    </location>
</feature>
<comment type="similarity">
    <text evidence="3">Belongs to the acetyltransferase Eis family.</text>
</comment>
<dbReference type="Proteomes" id="UP001589536">
    <property type="component" value="Unassembled WGS sequence"/>
</dbReference>